<dbReference type="GO" id="GO:0003676">
    <property type="term" value="F:nucleic acid binding"/>
    <property type="evidence" value="ECO:0007669"/>
    <property type="project" value="InterPro"/>
</dbReference>
<dbReference type="InterPro" id="IPR051319">
    <property type="entry name" value="Oligoribo/pAp-PDE_c-di-AMP_PDE"/>
</dbReference>
<dbReference type="AlphaFoldDB" id="A0A1B3WE98"/>
<dbReference type="RefSeq" id="WP_069177129.1">
    <property type="nucleotide sequence ID" value="NZ_CP017037.1"/>
</dbReference>
<evidence type="ECO:0000313" key="3">
    <source>
        <dbReference type="EMBL" id="AOH39277.1"/>
    </source>
</evidence>
<reference evidence="4" key="1">
    <citation type="submission" date="2016-08" db="EMBL/GenBank/DDBJ databases">
        <authorList>
            <person name="Holder M.E."/>
            <person name="Ajami N.J."/>
            <person name="Petrosino J.F."/>
        </authorList>
    </citation>
    <scope>NUCLEOTIDE SEQUENCE [LARGE SCALE GENOMIC DNA]</scope>
    <source>
        <strain evidence="4">F0677</strain>
    </source>
</reference>
<evidence type="ECO:0000259" key="2">
    <source>
        <dbReference type="Pfam" id="PF02272"/>
    </source>
</evidence>
<dbReference type="Proteomes" id="UP000094757">
    <property type="component" value="Chromosome"/>
</dbReference>
<dbReference type="Pfam" id="PF01368">
    <property type="entry name" value="DHH"/>
    <property type="match status" value="1"/>
</dbReference>
<sequence length="322" mass="36048">MIHTENKAKRIDKKETFAFLKKHQKFLLIGHIHPDGDDVGSMCALHNVLISMGKEADMVLDDPIPERFQFIETSKRILHAVPEEQSYDAVIFTDLANFERAGNLAIPLDIPSLCIDHHISNEGYTDYLYLRADYAATAELLAEIFFDENILLDKDTCNALYLALGTDSGFFKFSCTTSHTLLMASRLVECGADPAYISNHLDITTENGMKTYKRVLDTLHFAVAGKIGIAYMDKESMALDGINSDFYVSIPRKVEGVEVALLLKYQEENVTRISLRSREYVNVSQVAQHFGGGGHIRASGCTINLSIKEAESELLKEVVKYL</sequence>
<dbReference type="KEGG" id="dpn:BCB69_04475"/>
<accession>A0A1B3WE98</accession>
<dbReference type="InterPro" id="IPR038763">
    <property type="entry name" value="DHH_sf"/>
</dbReference>
<dbReference type="InterPro" id="IPR001667">
    <property type="entry name" value="DDH_dom"/>
</dbReference>
<organism evidence="3 4">
    <name type="scientific">Dialister pneumosintes</name>
    <dbReference type="NCBI Taxonomy" id="39950"/>
    <lineage>
        <taxon>Bacteria</taxon>
        <taxon>Bacillati</taxon>
        <taxon>Bacillota</taxon>
        <taxon>Negativicutes</taxon>
        <taxon>Veillonellales</taxon>
        <taxon>Veillonellaceae</taxon>
        <taxon>Dialister</taxon>
    </lineage>
</organism>
<dbReference type="Gene3D" id="3.90.1640.10">
    <property type="entry name" value="inorganic pyrophosphatase (n-terminal core)"/>
    <property type="match status" value="1"/>
</dbReference>
<name>A0A1B3WE98_9FIRM</name>
<evidence type="ECO:0000259" key="1">
    <source>
        <dbReference type="Pfam" id="PF01368"/>
    </source>
</evidence>
<evidence type="ECO:0000313" key="4">
    <source>
        <dbReference type="Proteomes" id="UP000094757"/>
    </source>
</evidence>
<dbReference type="STRING" id="39950.BCB69_04475"/>
<dbReference type="EMBL" id="CP017037">
    <property type="protein sequence ID" value="AOH39277.1"/>
    <property type="molecule type" value="Genomic_DNA"/>
</dbReference>
<feature type="domain" description="DHHA1" evidence="2">
    <location>
        <begin position="246"/>
        <end position="320"/>
    </location>
</feature>
<dbReference type="SUPFAM" id="SSF64182">
    <property type="entry name" value="DHH phosphoesterases"/>
    <property type="match status" value="1"/>
</dbReference>
<dbReference type="Pfam" id="PF02272">
    <property type="entry name" value="DHHA1"/>
    <property type="match status" value="1"/>
</dbReference>
<protein>
    <submittedName>
        <fullName evidence="3">Phosphoesterase</fullName>
    </submittedName>
</protein>
<dbReference type="InterPro" id="IPR003156">
    <property type="entry name" value="DHHA1_dom"/>
</dbReference>
<dbReference type="PANTHER" id="PTHR47618:SF1">
    <property type="entry name" value="BIFUNCTIONAL OLIGORIBONUCLEASE AND PAP PHOSPHATASE NRNA"/>
    <property type="match status" value="1"/>
</dbReference>
<proteinExistence type="predicted"/>
<gene>
    <name evidence="3" type="ORF">BCB69_04475</name>
</gene>
<feature type="domain" description="DDH" evidence="1">
    <location>
        <begin position="25"/>
        <end position="163"/>
    </location>
</feature>
<dbReference type="Gene3D" id="3.10.310.30">
    <property type="match status" value="1"/>
</dbReference>
<dbReference type="PANTHER" id="PTHR47618">
    <property type="entry name" value="BIFUNCTIONAL OLIGORIBONUCLEASE AND PAP PHOSPHATASE NRNA"/>
    <property type="match status" value="1"/>
</dbReference>